<accession>A0A425Y726</accession>
<gene>
    <name evidence="8" type="ORF">DWB61_03780</name>
</gene>
<sequence length="387" mass="45668">MKANYKFVYNRKGKLNKEGKALLQLQVYLLKKQRYFSTGIYLLIKQWDDSKRQIKNHPNQIRLNKQLRDLISGLEDFEIKIAEEKKNFGFAHIENYLSGDVDMEFIEFCENELDQDATKKYSTYRAIKSKLETLKTFGLFQSFHDIDYTNIEKLDNWLRRQGLADATVFKYHSTIKQFLNIAIKKDFFPVQNNPYLKFKPKAPKTAKRRFLDKAQIKRLKEKEFSTSRLAEIRDVFMFSIYTGLAYADIATLRTKDLYTDDNGDRWIWREREKTASEYKVPLLPQAIEILNSYELGKRLLPVKTNQKTNEYLKEIATLCEIDENLTFHMARHTFATTITLSNNVPIETVSKMLGHSDLKTTQIYAKVVDEKMMSDMNLLRQKMTEQD</sequence>
<dbReference type="Proteomes" id="UP000285794">
    <property type="component" value="Unassembled WGS sequence"/>
</dbReference>
<feature type="domain" description="Core-binding (CB)" evidence="7">
    <location>
        <begin position="103"/>
        <end position="183"/>
    </location>
</feature>
<keyword evidence="2" id="KW-0229">DNA integration</keyword>
<evidence type="ECO:0000313" key="8">
    <source>
        <dbReference type="EMBL" id="RRG24246.1"/>
    </source>
</evidence>
<reference evidence="8 9" key="1">
    <citation type="submission" date="2018-07" db="EMBL/GenBank/DDBJ databases">
        <title>Draft genome sequence of Ancylomarina sp. M1P.</title>
        <authorList>
            <person name="Yadav S."/>
            <person name="Villanueva L."/>
            <person name="Damste J.S.S."/>
        </authorList>
    </citation>
    <scope>NUCLEOTIDE SEQUENCE [LARGE SCALE GENOMIC DNA]</scope>
    <source>
        <strain evidence="8 9">M1P</strain>
    </source>
</reference>
<dbReference type="InterPro" id="IPR013762">
    <property type="entry name" value="Integrase-like_cat_sf"/>
</dbReference>
<dbReference type="GO" id="GO:0015074">
    <property type="term" value="P:DNA integration"/>
    <property type="evidence" value="ECO:0007669"/>
    <property type="project" value="UniProtKB-KW"/>
</dbReference>
<dbReference type="PROSITE" id="PS51898">
    <property type="entry name" value="TYR_RECOMBINASE"/>
    <property type="match status" value="1"/>
</dbReference>
<dbReference type="CDD" id="cd01185">
    <property type="entry name" value="INTN1_C_like"/>
    <property type="match status" value="1"/>
</dbReference>
<evidence type="ECO:0000256" key="4">
    <source>
        <dbReference type="ARBA" id="ARBA00023172"/>
    </source>
</evidence>
<dbReference type="InterPro" id="IPR011010">
    <property type="entry name" value="DNA_brk_join_enz"/>
</dbReference>
<dbReference type="PANTHER" id="PTHR30349">
    <property type="entry name" value="PHAGE INTEGRASE-RELATED"/>
    <property type="match status" value="1"/>
</dbReference>
<dbReference type="GO" id="GO:0003677">
    <property type="term" value="F:DNA binding"/>
    <property type="evidence" value="ECO:0007669"/>
    <property type="project" value="UniProtKB-UniRule"/>
</dbReference>
<proteinExistence type="inferred from homology"/>
<comment type="similarity">
    <text evidence="1">Belongs to the 'phage' integrase family.</text>
</comment>
<evidence type="ECO:0000259" key="6">
    <source>
        <dbReference type="PROSITE" id="PS51898"/>
    </source>
</evidence>
<dbReference type="EMBL" id="QQWG01000002">
    <property type="protein sequence ID" value="RRG24246.1"/>
    <property type="molecule type" value="Genomic_DNA"/>
</dbReference>
<dbReference type="InterPro" id="IPR050090">
    <property type="entry name" value="Tyrosine_recombinase_XerCD"/>
</dbReference>
<dbReference type="OrthoDB" id="1493636at2"/>
<evidence type="ECO:0000256" key="5">
    <source>
        <dbReference type="PROSITE-ProRule" id="PRU01248"/>
    </source>
</evidence>
<evidence type="ECO:0000256" key="3">
    <source>
        <dbReference type="ARBA" id="ARBA00023125"/>
    </source>
</evidence>
<dbReference type="InterPro" id="IPR002104">
    <property type="entry name" value="Integrase_catalytic"/>
</dbReference>
<keyword evidence="4" id="KW-0233">DNA recombination</keyword>
<dbReference type="GO" id="GO:0006310">
    <property type="term" value="P:DNA recombination"/>
    <property type="evidence" value="ECO:0007669"/>
    <property type="project" value="UniProtKB-KW"/>
</dbReference>
<keyword evidence="9" id="KW-1185">Reference proteome</keyword>
<evidence type="ECO:0000259" key="7">
    <source>
        <dbReference type="PROSITE" id="PS51900"/>
    </source>
</evidence>
<protein>
    <submittedName>
        <fullName evidence="8">Site-specific integrase</fullName>
    </submittedName>
</protein>
<comment type="caution">
    <text evidence="8">The sequence shown here is derived from an EMBL/GenBank/DDBJ whole genome shotgun (WGS) entry which is preliminary data.</text>
</comment>
<dbReference type="PROSITE" id="PS51900">
    <property type="entry name" value="CB"/>
    <property type="match status" value="1"/>
</dbReference>
<evidence type="ECO:0000313" key="9">
    <source>
        <dbReference type="Proteomes" id="UP000285794"/>
    </source>
</evidence>
<dbReference type="AlphaFoldDB" id="A0A425Y726"/>
<evidence type="ECO:0000256" key="2">
    <source>
        <dbReference type="ARBA" id="ARBA00022908"/>
    </source>
</evidence>
<dbReference type="PANTHER" id="PTHR30349:SF64">
    <property type="entry name" value="PROPHAGE INTEGRASE INTD-RELATED"/>
    <property type="match status" value="1"/>
</dbReference>
<keyword evidence="3 5" id="KW-0238">DNA-binding</keyword>
<evidence type="ECO:0000256" key="1">
    <source>
        <dbReference type="ARBA" id="ARBA00008857"/>
    </source>
</evidence>
<dbReference type="Gene3D" id="1.10.150.130">
    <property type="match status" value="1"/>
</dbReference>
<dbReference type="InterPro" id="IPR035386">
    <property type="entry name" value="Arm-DNA-bind_5"/>
</dbReference>
<name>A0A425Y726_9BACT</name>
<dbReference type="InterPro" id="IPR025269">
    <property type="entry name" value="SAM-like_dom"/>
</dbReference>
<dbReference type="Pfam" id="PF17293">
    <property type="entry name" value="Arm-DNA-bind_5"/>
    <property type="match status" value="1"/>
</dbReference>
<dbReference type="Gene3D" id="1.10.443.10">
    <property type="entry name" value="Intergrase catalytic core"/>
    <property type="match status" value="1"/>
</dbReference>
<dbReference type="InterPro" id="IPR010998">
    <property type="entry name" value="Integrase_recombinase_N"/>
</dbReference>
<feature type="domain" description="Tyr recombinase" evidence="6">
    <location>
        <begin position="206"/>
        <end position="377"/>
    </location>
</feature>
<dbReference type="Pfam" id="PF13102">
    <property type="entry name" value="Phage_int_SAM_5"/>
    <property type="match status" value="1"/>
</dbReference>
<dbReference type="InterPro" id="IPR044068">
    <property type="entry name" value="CB"/>
</dbReference>
<organism evidence="8 9">
    <name type="scientific">Ancylomarina euxinus</name>
    <dbReference type="NCBI Taxonomy" id="2283627"/>
    <lineage>
        <taxon>Bacteria</taxon>
        <taxon>Pseudomonadati</taxon>
        <taxon>Bacteroidota</taxon>
        <taxon>Bacteroidia</taxon>
        <taxon>Marinilabiliales</taxon>
        <taxon>Marinifilaceae</taxon>
        <taxon>Ancylomarina</taxon>
    </lineage>
</organism>
<dbReference type="Pfam" id="PF00589">
    <property type="entry name" value="Phage_integrase"/>
    <property type="match status" value="1"/>
</dbReference>
<dbReference type="SUPFAM" id="SSF56349">
    <property type="entry name" value="DNA breaking-rejoining enzymes"/>
    <property type="match status" value="1"/>
</dbReference>
<dbReference type="RefSeq" id="WP_125029556.1">
    <property type="nucleotide sequence ID" value="NZ_JAPXVP010000002.1"/>
</dbReference>